<dbReference type="EMBL" id="PJQD01000080">
    <property type="protein sequence ID" value="POY71559.1"/>
    <property type="molecule type" value="Genomic_DNA"/>
</dbReference>
<proteinExistence type="inferred from homology"/>
<dbReference type="AlphaFoldDB" id="A0A2S5B450"/>
<reference evidence="6 7" key="1">
    <citation type="journal article" date="2018" name="Front. Microbiol.">
        <title>Prospects for Fungal Bioremediation of Acidic Radioactive Waste Sites: Characterization and Genome Sequence of Rhodotorula taiwanensis MD1149.</title>
        <authorList>
            <person name="Tkavc R."/>
            <person name="Matrosova V.Y."/>
            <person name="Grichenko O.E."/>
            <person name="Gostincar C."/>
            <person name="Volpe R.P."/>
            <person name="Klimenkova P."/>
            <person name="Gaidamakova E.K."/>
            <person name="Zhou C.E."/>
            <person name="Stewart B.J."/>
            <person name="Lyman M.G."/>
            <person name="Malfatti S.A."/>
            <person name="Rubinfeld B."/>
            <person name="Courtot M."/>
            <person name="Singh J."/>
            <person name="Dalgard C.L."/>
            <person name="Hamilton T."/>
            <person name="Frey K.G."/>
            <person name="Gunde-Cimerman N."/>
            <person name="Dugan L."/>
            <person name="Daly M.J."/>
        </authorList>
    </citation>
    <scope>NUCLEOTIDE SEQUENCE [LARGE SCALE GENOMIC DNA]</scope>
    <source>
        <strain evidence="6 7">MD1149</strain>
    </source>
</reference>
<comment type="caution">
    <text evidence="6">The sequence shown here is derived from an EMBL/GenBank/DDBJ whole genome shotgun (WGS) entry which is preliminary data.</text>
</comment>
<evidence type="ECO:0000256" key="1">
    <source>
        <dbReference type="ARBA" id="ARBA00006198"/>
    </source>
</evidence>
<protein>
    <recommendedName>
        <fullName evidence="3">N-acetyl-D-glucosamine kinase</fullName>
        <ecNumber evidence="2">2.7.1.59</ecNumber>
    </recommendedName>
    <alternativeName>
        <fullName evidence="4">GlcNAc kinase</fullName>
    </alternativeName>
</protein>
<dbReference type="STRING" id="741276.A0A2S5B450"/>
<dbReference type="GO" id="GO:0045127">
    <property type="term" value="F:N-acetylglucosamine kinase activity"/>
    <property type="evidence" value="ECO:0007669"/>
    <property type="project" value="UniProtKB-EC"/>
</dbReference>
<dbReference type="OrthoDB" id="311172at2759"/>
<dbReference type="EC" id="2.7.1.59" evidence="2"/>
<sequence length="362" mass="38119">MPSARLPEWYLCVDAGGTSCKIAVASSLDPERVVTATGGPCNVKAIGPKGAIAVILKAVQDALAQIPELDFDARADPPPPLPARFFSRVWLGLAGVLHQKDISDIAPFARDAFGFSTALRITNDGYLLAAPSLALSHIDSCVALVAGTGSVNLTFRKVENEVELSGMSGGWGYLLGDEGSAFAVGRLAMRQLLTDYDARTTASLRLPATTLQPILPLFTALLASLGAADAATMVDKTYSDSNELERKLWIAEGSRVVYDYAFDRIPGVDAPSRAIALQIVREAVAPIVETVVSLTKDGSDIDPARTLLSLGGGMYSAEGYRALLLGALKARGIAFAEVRLVQSAAEEGAKALRAQDARTDTA</sequence>
<accession>A0A2S5B450</accession>
<dbReference type="InterPro" id="IPR002731">
    <property type="entry name" value="ATPase_BadF"/>
</dbReference>
<evidence type="ECO:0000256" key="3">
    <source>
        <dbReference type="ARBA" id="ARBA00014974"/>
    </source>
</evidence>
<evidence type="ECO:0000256" key="4">
    <source>
        <dbReference type="ARBA" id="ARBA00031123"/>
    </source>
</evidence>
<dbReference type="CDD" id="cd24007">
    <property type="entry name" value="ASKHA_NBD_eukNAGK-like"/>
    <property type="match status" value="1"/>
</dbReference>
<dbReference type="InterPro" id="IPR043129">
    <property type="entry name" value="ATPase_NBD"/>
</dbReference>
<evidence type="ECO:0000256" key="2">
    <source>
        <dbReference type="ARBA" id="ARBA00012122"/>
    </source>
</evidence>
<dbReference type="PANTHER" id="PTHR43190:SF3">
    <property type="entry name" value="N-ACETYL-D-GLUCOSAMINE KINASE"/>
    <property type="match status" value="1"/>
</dbReference>
<dbReference type="Pfam" id="PF01869">
    <property type="entry name" value="BcrAD_BadFG"/>
    <property type="match status" value="1"/>
</dbReference>
<evidence type="ECO:0000313" key="6">
    <source>
        <dbReference type="EMBL" id="POY71559.1"/>
    </source>
</evidence>
<feature type="domain" description="ATPase BadF/BadG/BcrA/BcrD type" evidence="5">
    <location>
        <begin position="13"/>
        <end position="333"/>
    </location>
</feature>
<dbReference type="InterPro" id="IPR052519">
    <property type="entry name" value="Euk-type_GlcNAc_Kinase"/>
</dbReference>
<evidence type="ECO:0000313" key="7">
    <source>
        <dbReference type="Proteomes" id="UP000237144"/>
    </source>
</evidence>
<evidence type="ECO:0000259" key="5">
    <source>
        <dbReference type="Pfam" id="PF01869"/>
    </source>
</evidence>
<dbReference type="PANTHER" id="PTHR43190">
    <property type="entry name" value="N-ACETYL-D-GLUCOSAMINE KINASE"/>
    <property type="match status" value="1"/>
</dbReference>
<keyword evidence="7" id="KW-1185">Reference proteome</keyword>
<dbReference type="SUPFAM" id="SSF53067">
    <property type="entry name" value="Actin-like ATPase domain"/>
    <property type="match status" value="2"/>
</dbReference>
<name>A0A2S5B450_9BASI</name>
<dbReference type="Proteomes" id="UP000237144">
    <property type="component" value="Unassembled WGS sequence"/>
</dbReference>
<dbReference type="Gene3D" id="3.30.420.40">
    <property type="match status" value="2"/>
</dbReference>
<comment type="similarity">
    <text evidence="1">Belongs to the eukaryotic-type N-acetylglucosamine kinase family.</text>
</comment>
<organism evidence="6 7">
    <name type="scientific">Rhodotorula taiwanensis</name>
    <dbReference type="NCBI Taxonomy" id="741276"/>
    <lineage>
        <taxon>Eukaryota</taxon>
        <taxon>Fungi</taxon>
        <taxon>Dikarya</taxon>
        <taxon>Basidiomycota</taxon>
        <taxon>Pucciniomycotina</taxon>
        <taxon>Microbotryomycetes</taxon>
        <taxon>Sporidiobolales</taxon>
        <taxon>Sporidiobolaceae</taxon>
        <taxon>Rhodotorula</taxon>
    </lineage>
</organism>
<gene>
    <name evidence="6" type="ORF">BMF94_5422</name>
</gene>